<keyword evidence="4" id="KW-0597">Phosphoprotein</keyword>
<proteinExistence type="predicted"/>
<sequence length="129" mass="13525">MVRDDGAGPARVLIADQDPRVRAALRAFLRAHPGFDVVAEAGSSTAALTLARECGPTVALVDVSQLDKGERLELVRALTGELRIPVVAIGFEGRVRAGALEAGAFRFLDKGSVSDLLLPALEQAAEHVA</sequence>
<dbReference type="RefSeq" id="WP_091287331.1">
    <property type="nucleotide sequence ID" value="NZ_FNON01000001.1"/>
</dbReference>
<evidence type="ECO:0000313" key="7">
    <source>
        <dbReference type="Proteomes" id="UP000199515"/>
    </source>
</evidence>
<dbReference type="Gene3D" id="3.40.50.2300">
    <property type="match status" value="1"/>
</dbReference>
<organism evidence="6 7">
    <name type="scientific">Amycolatopsis xylanica</name>
    <dbReference type="NCBI Taxonomy" id="589385"/>
    <lineage>
        <taxon>Bacteria</taxon>
        <taxon>Bacillati</taxon>
        <taxon>Actinomycetota</taxon>
        <taxon>Actinomycetes</taxon>
        <taxon>Pseudonocardiales</taxon>
        <taxon>Pseudonocardiaceae</taxon>
        <taxon>Amycolatopsis</taxon>
    </lineage>
</organism>
<keyword evidence="1" id="KW-0805">Transcription regulation</keyword>
<dbReference type="Pfam" id="PF00072">
    <property type="entry name" value="Response_reg"/>
    <property type="match status" value="1"/>
</dbReference>
<feature type="modified residue" description="4-aspartylphosphate" evidence="4">
    <location>
        <position position="62"/>
    </location>
</feature>
<evidence type="ECO:0000256" key="4">
    <source>
        <dbReference type="PROSITE-ProRule" id="PRU00169"/>
    </source>
</evidence>
<dbReference type="CDD" id="cd17535">
    <property type="entry name" value="REC_NarL-like"/>
    <property type="match status" value="1"/>
</dbReference>
<dbReference type="Proteomes" id="UP000199515">
    <property type="component" value="Unassembled WGS sequence"/>
</dbReference>
<dbReference type="InterPro" id="IPR039420">
    <property type="entry name" value="WalR-like"/>
</dbReference>
<dbReference type="SMART" id="SM00448">
    <property type="entry name" value="REC"/>
    <property type="match status" value="1"/>
</dbReference>
<name>A0A1H2V4V9_9PSEU</name>
<dbReference type="STRING" id="589385.SAMN05421504_1011110"/>
<dbReference type="SUPFAM" id="SSF52172">
    <property type="entry name" value="CheY-like"/>
    <property type="match status" value="1"/>
</dbReference>
<dbReference type="InterPro" id="IPR058245">
    <property type="entry name" value="NreC/VraR/RcsB-like_REC"/>
</dbReference>
<dbReference type="GO" id="GO:0000160">
    <property type="term" value="P:phosphorelay signal transduction system"/>
    <property type="evidence" value="ECO:0007669"/>
    <property type="project" value="InterPro"/>
</dbReference>
<evidence type="ECO:0000313" key="6">
    <source>
        <dbReference type="EMBL" id="SDW63362.1"/>
    </source>
</evidence>
<feature type="domain" description="Response regulatory" evidence="5">
    <location>
        <begin position="11"/>
        <end position="125"/>
    </location>
</feature>
<reference evidence="6 7" key="1">
    <citation type="submission" date="2016-10" db="EMBL/GenBank/DDBJ databases">
        <authorList>
            <person name="de Groot N.N."/>
        </authorList>
    </citation>
    <scope>NUCLEOTIDE SEQUENCE [LARGE SCALE GENOMIC DNA]</scope>
    <source>
        <strain evidence="6 7">CPCC 202699</strain>
    </source>
</reference>
<dbReference type="GO" id="GO:0003677">
    <property type="term" value="F:DNA binding"/>
    <property type="evidence" value="ECO:0007669"/>
    <property type="project" value="UniProtKB-KW"/>
</dbReference>
<gene>
    <name evidence="6" type="ORF">SAMN05421504_1011110</name>
</gene>
<keyword evidence="2" id="KW-0238">DNA-binding</keyword>
<evidence type="ECO:0000256" key="3">
    <source>
        <dbReference type="ARBA" id="ARBA00023163"/>
    </source>
</evidence>
<dbReference type="EMBL" id="FNON01000001">
    <property type="protein sequence ID" value="SDW63362.1"/>
    <property type="molecule type" value="Genomic_DNA"/>
</dbReference>
<evidence type="ECO:0000256" key="1">
    <source>
        <dbReference type="ARBA" id="ARBA00023015"/>
    </source>
</evidence>
<evidence type="ECO:0000259" key="5">
    <source>
        <dbReference type="PROSITE" id="PS50110"/>
    </source>
</evidence>
<dbReference type="PANTHER" id="PTHR43214">
    <property type="entry name" value="TWO-COMPONENT RESPONSE REGULATOR"/>
    <property type="match status" value="1"/>
</dbReference>
<accession>A0A1H2V4V9</accession>
<keyword evidence="7" id="KW-1185">Reference proteome</keyword>
<protein>
    <submittedName>
        <fullName evidence="6">Response regulator receiver domain-containing protein</fullName>
    </submittedName>
</protein>
<dbReference type="PANTHER" id="PTHR43214:SF41">
    <property type="entry name" value="NITRATE_NITRITE RESPONSE REGULATOR PROTEIN NARP"/>
    <property type="match status" value="1"/>
</dbReference>
<evidence type="ECO:0000256" key="2">
    <source>
        <dbReference type="ARBA" id="ARBA00023125"/>
    </source>
</evidence>
<dbReference type="InterPro" id="IPR001789">
    <property type="entry name" value="Sig_transdc_resp-reg_receiver"/>
</dbReference>
<dbReference type="AlphaFoldDB" id="A0A1H2V4V9"/>
<dbReference type="PROSITE" id="PS50110">
    <property type="entry name" value="RESPONSE_REGULATORY"/>
    <property type="match status" value="1"/>
</dbReference>
<dbReference type="InterPro" id="IPR011006">
    <property type="entry name" value="CheY-like_superfamily"/>
</dbReference>
<dbReference type="OrthoDB" id="3698929at2"/>
<keyword evidence="3" id="KW-0804">Transcription</keyword>